<feature type="signal peptide" evidence="2">
    <location>
        <begin position="1"/>
        <end position="43"/>
    </location>
</feature>
<feature type="region of interest" description="Disordered" evidence="1">
    <location>
        <begin position="43"/>
        <end position="106"/>
    </location>
</feature>
<accession>W2HG61</accession>
<feature type="non-terminal residue" evidence="3">
    <location>
        <position position="1"/>
    </location>
</feature>
<evidence type="ECO:0000313" key="3">
    <source>
        <dbReference type="EMBL" id="ETK94129.1"/>
    </source>
</evidence>
<feature type="compositionally biased region" description="Pro residues" evidence="1">
    <location>
        <begin position="95"/>
        <end position="106"/>
    </location>
</feature>
<feature type="compositionally biased region" description="Low complexity" evidence="1">
    <location>
        <begin position="73"/>
        <end position="94"/>
    </location>
</feature>
<dbReference type="AlphaFoldDB" id="W2HG61"/>
<evidence type="ECO:0000256" key="1">
    <source>
        <dbReference type="SAM" id="MobiDB-lite"/>
    </source>
</evidence>
<feature type="chain" id="PRO_5004816555" description="RxLR effector protein" evidence="2">
    <location>
        <begin position="44"/>
        <end position="106"/>
    </location>
</feature>
<gene>
    <name evidence="3" type="ORF">L915_02761</name>
</gene>
<evidence type="ECO:0000256" key="2">
    <source>
        <dbReference type="SAM" id="SignalP"/>
    </source>
</evidence>
<dbReference type="Proteomes" id="UP000053236">
    <property type="component" value="Unassembled WGS sequence"/>
</dbReference>
<reference evidence="3" key="1">
    <citation type="submission" date="2013-11" db="EMBL/GenBank/DDBJ databases">
        <title>The Genome Sequence of Phytophthora parasitica CJ02B3.</title>
        <authorList>
            <consortium name="The Broad Institute Genomics Platform"/>
            <person name="Russ C."/>
            <person name="Tyler B."/>
            <person name="Panabieres F."/>
            <person name="Shan W."/>
            <person name="Tripathy S."/>
            <person name="Grunwald N."/>
            <person name="Machado M."/>
            <person name="Johnson C.S."/>
            <person name="Arredondo F."/>
            <person name="Hong C."/>
            <person name="Coffey M."/>
            <person name="Young S.K."/>
            <person name="Zeng Q."/>
            <person name="Gargeya S."/>
            <person name="Fitzgerald M."/>
            <person name="Abouelleil A."/>
            <person name="Alvarado L."/>
            <person name="Chapman S.B."/>
            <person name="Gainer-Dewar J."/>
            <person name="Goldberg J."/>
            <person name="Griggs A."/>
            <person name="Gujja S."/>
            <person name="Hansen M."/>
            <person name="Howarth C."/>
            <person name="Imamovic A."/>
            <person name="Ireland A."/>
            <person name="Larimer J."/>
            <person name="McCowan C."/>
            <person name="Murphy C."/>
            <person name="Pearson M."/>
            <person name="Poon T.W."/>
            <person name="Priest M."/>
            <person name="Roberts A."/>
            <person name="Saif S."/>
            <person name="Shea T."/>
            <person name="Sykes S."/>
            <person name="Wortman J."/>
            <person name="Nusbaum C."/>
            <person name="Birren B."/>
        </authorList>
    </citation>
    <scope>NUCLEOTIDE SEQUENCE [LARGE SCALE GENOMIC DNA]</scope>
    <source>
        <strain evidence="3">CJ02B3</strain>
    </source>
</reference>
<protein>
    <recommendedName>
        <fullName evidence="4">RxLR effector protein</fullName>
    </recommendedName>
</protein>
<organism evidence="3">
    <name type="scientific">Phytophthora nicotianae</name>
    <name type="common">Potato buckeye rot agent</name>
    <name type="synonym">Phytophthora parasitica</name>
    <dbReference type="NCBI Taxonomy" id="4792"/>
    <lineage>
        <taxon>Eukaryota</taxon>
        <taxon>Sar</taxon>
        <taxon>Stramenopiles</taxon>
        <taxon>Oomycota</taxon>
        <taxon>Peronosporomycetes</taxon>
        <taxon>Peronosporales</taxon>
        <taxon>Peronosporaceae</taxon>
        <taxon>Phytophthora</taxon>
    </lineage>
</organism>
<proteinExistence type="predicted"/>
<feature type="compositionally biased region" description="Basic and acidic residues" evidence="1">
    <location>
        <begin position="61"/>
        <end position="72"/>
    </location>
</feature>
<name>W2HG61_PHYNI</name>
<evidence type="ECO:0008006" key="4">
    <source>
        <dbReference type="Google" id="ProtNLM"/>
    </source>
</evidence>
<keyword evidence="2" id="KW-0732">Signal</keyword>
<sequence>QHLSFILTFTSKCQRPRCSFPPPSMKVFQLLVIAALAAATVHGQDSSRRFPRSNAGFVDSSGRDFRSTDRPSIRSASSLSRSFFDPSAQPRPSGSQPPPAPFRLRA</sequence>
<dbReference type="EMBL" id="KI684710">
    <property type="protein sequence ID" value="ETK94129.1"/>
    <property type="molecule type" value="Genomic_DNA"/>
</dbReference>